<dbReference type="InterPro" id="IPR046779">
    <property type="entry name" value="LapA_adhesin_dom"/>
</dbReference>
<protein>
    <submittedName>
        <fullName evidence="2">Large adhesive protein</fullName>
    </submittedName>
</protein>
<feature type="domain" description="LapA adhesin" evidence="1">
    <location>
        <begin position="532"/>
        <end position="608"/>
    </location>
</feature>
<feature type="non-terminal residue" evidence="2">
    <location>
        <position position="1"/>
    </location>
</feature>
<evidence type="ECO:0000313" key="2">
    <source>
        <dbReference type="EMBL" id="MBV4544452.1"/>
    </source>
</evidence>
<dbReference type="Pfam" id="PF20579">
    <property type="entry name" value="LapA"/>
    <property type="match status" value="6"/>
</dbReference>
<dbReference type="Proteomes" id="UP000628137">
    <property type="component" value="Unassembled WGS sequence"/>
</dbReference>
<feature type="non-terminal residue" evidence="2">
    <location>
        <position position="609"/>
    </location>
</feature>
<gene>
    <name evidence="2" type="ORF">HU738_025695</name>
</gene>
<feature type="domain" description="LapA adhesin" evidence="1">
    <location>
        <begin position="232"/>
        <end position="329"/>
    </location>
</feature>
<feature type="domain" description="LapA adhesin" evidence="1">
    <location>
        <begin position="32"/>
        <end position="129"/>
    </location>
</feature>
<dbReference type="RefSeq" id="WP_367616186.1">
    <property type="nucleotide sequence ID" value="NZ_JABWRP020000045.1"/>
</dbReference>
<comment type="caution">
    <text evidence="2">The sequence shown here is derived from an EMBL/GenBank/DDBJ whole genome shotgun (WGS) entry which is preliminary data.</text>
</comment>
<accession>A0ABS6RE68</accession>
<reference evidence="2 3" key="1">
    <citation type="journal article" date="2020" name="Microorganisms">
        <title>Reliable Identification of Environmental Pseudomonas Isolates Using the rpoD Gene.</title>
        <authorList>
            <consortium name="The Broad Institute Genome Sequencing Platform"/>
            <person name="Girard L."/>
            <person name="Lood C."/>
            <person name="Rokni-Zadeh H."/>
            <person name="van Noort V."/>
            <person name="Lavigne R."/>
            <person name="De Mot R."/>
        </authorList>
    </citation>
    <scope>NUCLEOTIDE SEQUENCE [LARGE SCALE GENOMIC DNA]</scope>
    <source>
        <strain evidence="2 3">RW4S2</strain>
    </source>
</reference>
<feature type="domain" description="LapA adhesin" evidence="1">
    <location>
        <begin position="332"/>
        <end position="429"/>
    </location>
</feature>
<name>A0ABS6RE68_9PSED</name>
<proteinExistence type="predicted"/>
<dbReference type="EMBL" id="JABWRP020000045">
    <property type="protein sequence ID" value="MBV4544452.1"/>
    <property type="molecule type" value="Genomic_DNA"/>
</dbReference>
<organism evidence="2 3">
    <name type="scientific">Pseudomonas vlassakiae</name>
    <dbReference type="NCBI Taxonomy" id="485888"/>
    <lineage>
        <taxon>Bacteria</taxon>
        <taxon>Pseudomonadati</taxon>
        <taxon>Pseudomonadota</taxon>
        <taxon>Gammaproteobacteria</taxon>
        <taxon>Pseudomonadales</taxon>
        <taxon>Pseudomonadaceae</taxon>
        <taxon>Pseudomonas</taxon>
    </lineage>
</organism>
<evidence type="ECO:0000313" key="3">
    <source>
        <dbReference type="Proteomes" id="UP000628137"/>
    </source>
</evidence>
<evidence type="ECO:0000259" key="1">
    <source>
        <dbReference type="Pfam" id="PF20579"/>
    </source>
</evidence>
<feature type="domain" description="LapA adhesin" evidence="1">
    <location>
        <begin position="132"/>
        <end position="229"/>
    </location>
</feature>
<sequence>VSSRITNASGGNFENLAINSTAAVTTVSDTVDTSTVTLTATPSVAEGGTIVYTATVNAPVTGSPVVVSLANGQTITIPVGQSSGTATGAVNNDVYQGHAAVTNSITNVSGGNYENLVADQAPVSTAVTDVQDTTTVTLTATPSVAEGGTIIYTATVGAPVTGSPVVVSLANGQTITIPIGQSSGTATGAVTNDVYQGHAAVSNSITSVSGGNYENLVANQTPVSTAVTDVQDTTTVSLTATPSVAEGGTIIYTATVGTPVTGSPVVVSLANGQTITVPVGQSSGTATGAVSNDVYQGHAAVTNSITNVSGGNYENLVANQAPVSTTVTDVQDTTTVTLTATPSVAEGGTITYTATVGAPVTGSPVVVSLANGQTITIPVGQSSGTATGAVSNDVYQGHAAVTNSITSVSGGDYESLVADPAPVSTTVTDVQDTTTVSLTATPSVAEGGTIIYTATVGAPVTGSPVVVSLANGQTITIPVGQSSGTATGAVTNDVYQGHAAVTNSITNVSGGNYENLVADQAPVSTAVTDVQDTTTVSLTATPSVAEGGTIIYTATVGAPVTGSPVVVSLANGQTITIPVGQSSGTATGAVNNDVYQGHAAVTNSITSVS</sequence>
<feature type="domain" description="LapA adhesin" evidence="1">
    <location>
        <begin position="432"/>
        <end position="529"/>
    </location>
</feature>
<keyword evidence="3" id="KW-1185">Reference proteome</keyword>